<keyword evidence="5" id="KW-0408">Iron</keyword>
<dbReference type="NCBIfam" id="TIGR01962">
    <property type="entry name" value="NuoD"/>
    <property type="match status" value="1"/>
</dbReference>
<evidence type="ECO:0000256" key="3">
    <source>
        <dbReference type="ARBA" id="ARBA00020178"/>
    </source>
</evidence>
<dbReference type="GO" id="GO:0045271">
    <property type="term" value="C:respiratory chain complex I"/>
    <property type="evidence" value="ECO:0007669"/>
    <property type="project" value="UniProtKB-ARBA"/>
</dbReference>
<dbReference type="GO" id="GO:0005743">
    <property type="term" value="C:mitochondrial inner membrane"/>
    <property type="evidence" value="ECO:0007669"/>
    <property type="project" value="UniProtKB-ARBA"/>
</dbReference>
<dbReference type="InterPro" id="IPR029014">
    <property type="entry name" value="NiFe-Hase_large"/>
</dbReference>
<dbReference type="PROSITE" id="PS00535">
    <property type="entry name" value="COMPLEX1_49K"/>
    <property type="match status" value="1"/>
</dbReference>
<dbReference type="PANTHER" id="PTHR11993">
    <property type="entry name" value="NADH-UBIQUINONE OXIDOREDUCTASE 49 KDA SUBUNIT"/>
    <property type="match status" value="1"/>
</dbReference>
<sequence length="631" mass="70405">MLRAPPPVTRWGGDTGQGTVTEHREGAVQGQGAPPVRGEPQIFPWWPSTRPVPPPKKNPGGVPRGSLAQGTRPQRIPAASAATDWGNWGCPREKGHFHATPSRAPPKLTPQLRGERGVGRGRAPPLQHRSLRTGQPRHRARQWQPDVDWAQQFAGAIMYPSTETEKWVPPPWDDRDPPAYKKVSSLTINFGPQHPAAHGVLRLVMELSGETVKKCDPHVGLLHRGTEKLIEYKTYLQALPYFDRLDYVSMMCNEQAYSLAVEKLLNIRPPLRAQWIRVLFAEITRLLNHIMAVTTHALDIGAMTPFFWMFEEREKMFEFYERVSGARMHAAYIRPGGVHQDLPLGLMDDIYEFVKNFSMRVDEVEEMLTNNRIWKNRTVDIGVITAEEALNYGFSGVMLRGSGIHWDLRKTQPYDVYDQVEFDVPIGSRGDCYDRYLCRVEEMRQSLRIILQCLNKMPEGEIKVDDAKISPPKRAEMKTSMESLIHHFKLYTEGYQVPPGATYTAVEAPKGEFGVYLVSDGSSRPYRCKIKAPGFAHLAGLDRMSQGHMLADVVAIIGTCPPGGARAPCDPLWVLGGSGSRARPCPHLPSPLSRHAGHRVRGGGSVRGSAPCPCCVCCSLRPPPRAVPSPI</sequence>
<dbReference type="Ensembl" id="ENSCMMT00000025245.1">
    <property type="protein sequence ID" value="ENSCMMP00000023059.1"/>
    <property type="gene ID" value="ENSCMMG00000014420.1"/>
</dbReference>
<dbReference type="Proteomes" id="UP000694556">
    <property type="component" value="Chromosome 26"/>
</dbReference>
<feature type="region of interest" description="Disordered" evidence="13">
    <location>
        <begin position="1"/>
        <end position="74"/>
    </location>
</feature>
<dbReference type="GO" id="GO:0051539">
    <property type="term" value="F:4 iron, 4 sulfur cluster binding"/>
    <property type="evidence" value="ECO:0007669"/>
    <property type="project" value="UniProtKB-KW"/>
</dbReference>
<dbReference type="HAMAP" id="MF_01358">
    <property type="entry name" value="NDH1_NuoD"/>
    <property type="match status" value="1"/>
</dbReference>
<feature type="compositionally biased region" description="Basic residues" evidence="13">
    <location>
        <begin position="129"/>
        <end position="141"/>
    </location>
</feature>
<comment type="similarity">
    <text evidence="2 12">Belongs to the complex I 49 kDa subunit family.</text>
</comment>
<comment type="subunit">
    <text evidence="10">Core subunit of respiratory chain NADH dehydrogenase (Complex I) which is composed of 45 different subunits. Component of the iron-sulfur (IP) fragment of the enzyme. Interacts with NDUFAF3. Interacts with NDUFAF7. Interacts with CERS2.</text>
</comment>
<comment type="catalytic activity">
    <reaction evidence="11">
        <text>a ubiquinone + NADH + 5 H(+)(in) = a ubiquinol + NAD(+) + 4 H(+)(out)</text>
        <dbReference type="Rhea" id="RHEA:29091"/>
        <dbReference type="Rhea" id="RHEA-COMP:9565"/>
        <dbReference type="Rhea" id="RHEA-COMP:9566"/>
        <dbReference type="ChEBI" id="CHEBI:15378"/>
        <dbReference type="ChEBI" id="CHEBI:16389"/>
        <dbReference type="ChEBI" id="CHEBI:17976"/>
        <dbReference type="ChEBI" id="CHEBI:57540"/>
        <dbReference type="ChEBI" id="CHEBI:57945"/>
        <dbReference type="EC" id="7.1.1.2"/>
    </reaction>
</comment>
<evidence type="ECO:0000256" key="7">
    <source>
        <dbReference type="ARBA" id="ARBA00023027"/>
    </source>
</evidence>
<keyword evidence="7 12" id="KW-0520">NAD</keyword>
<evidence type="ECO:0000256" key="2">
    <source>
        <dbReference type="ARBA" id="ARBA00005769"/>
    </source>
</evidence>
<name>A0A8C3CQT5_CAIMO</name>
<dbReference type="AlphaFoldDB" id="A0A8C3CQT5"/>
<reference evidence="15" key="3">
    <citation type="submission" date="2025-09" db="UniProtKB">
        <authorList>
            <consortium name="Ensembl"/>
        </authorList>
    </citation>
    <scope>IDENTIFICATION</scope>
</reference>
<dbReference type="GO" id="GO:0048038">
    <property type="term" value="F:quinone binding"/>
    <property type="evidence" value="ECO:0007669"/>
    <property type="project" value="InterPro"/>
</dbReference>
<dbReference type="SUPFAM" id="SSF56762">
    <property type="entry name" value="HydB/Nqo4-like"/>
    <property type="match status" value="1"/>
</dbReference>
<evidence type="ECO:0000256" key="5">
    <source>
        <dbReference type="ARBA" id="ARBA00022485"/>
    </source>
</evidence>
<evidence type="ECO:0000256" key="6">
    <source>
        <dbReference type="ARBA" id="ARBA00022967"/>
    </source>
</evidence>
<reference evidence="15" key="2">
    <citation type="submission" date="2025-08" db="UniProtKB">
        <authorList>
            <consortium name="Ensembl"/>
        </authorList>
    </citation>
    <scope>IDENTIFICATION</scope>
</reference>
<dbReference type="GO" id="GO:0006120">
    <property type="term" value="P:mitochondrial electron transport, NADH to ubiquinone"/>
    <property type="evidence" value="ECO:0007669"/>
    <property type="project" value="TreeGrafter"/>
</dbReference>
<evidence type="ECO:0000256" key="12">
    <source>
        <dbReference type="RuleBase" id="RU003685"/>
    </source>
</evidence>
<keyword evidence="5" id="KW-0004">4Fe-4S</keyword>
<evidence type="ECO:0000256" key="1">
    <source>
        <dbReference type="ARBA" id="ARBA00001966"/>
    </source>
</evidence>
<keyword evidence="4 12" id="KW-0813">Transport</keyword>
<dbReference type="GO" id="GO:0016651">
    <property type="term" value="F:oxidoreductase activity, acting on NAD(P)H"/>
    <property type="evidence" value="ECO:0007669"/>
    <property type="project" value="InterPro"/>
</dbReference>
<evidence type="ECO:0000259" key="14">
    <source>
        <dbReference type="Pfam" id="PF00346"/>
    </source>
</evidence>
<dbReference type="InterPro" id="IPR014029">
    <property type="entry name" value="NADH_UbQ_OxRdtase_49kDa_CS"/>
</dbReference>
<dbReference type="Pfam" id="PF00346">
    <property type="entry name" value="Complex1_49kDa"/>
    <property type="match status" value="1"/>
</dbReference>
<dbReference type="NCBIfam" id="NF004739">
    <property type="entry name" value="PRK06075.1"/>
    <property type="match status" value="1"/>
</dbReference>
<protein>
    <recommendedName>
        <fullName evidence="3">NADH dehydrogenase [ubiquinone] iron-sulfur protein 2, mitochondrial</fullName>
    </recommendedName>
    <alternativeName>
        <fullName evidence="8">Complex I-49kD</fullName>
    </alternativeName>
    <alternativeName>
        <fullName evidence="9">NADH-ubiquinone oxidoreductase 49 kDa subunit</fullName>
    </alternativeName>
</protein>
<evidence type="ECO:0000256" key="9">
    <source>
        <dbReference type="ARBA" id="ARBA00031562"/>
    </source>
</evidence>
<organism evidence="15 16">
    <name type="scientific">Cairina moschata</name>
    <name type="common">Muscovy duck</name>
    <dbReference type="NCBI Taxonomy" id="8855"/>
    <lineage>
        <taxon>Eukaryota</taxon>
        <taxon>Metazoa</taxon>
        <taxon>Chordata</taxon>
        <taxon>Craniata</taxon>
        <taxon>Vertebrata</taxon>
        <taxon>Euteleostomi</taxon>
        <taxon>Archelosauria</taxon>
        <taxon>Archosauria</taxon>
        <taxon>Dinosauria</taxon>
        <taxon>Saurischia</taxon>
        <taxon>Theropoda</taxon>
        <taxon>Coelurosauria</taxon>
        <taxon>Aves</taxon>
        <taxon>Neognathae</taxon>
        <taxon>Galloanserae</taxon>
        <taxon>Anseriformes</taxon>
        <taxon>Anatidae</taxon>
        <taxon>Anatinae</taxon>
        <taxon>Cairina</taxon>
    </lineage>
</organism>
<dbReference type="Gene3D" id="1.10.645.10">
    <property type="entry name" value="Cytochrome-c3 Hydrogenase, chain B"/>
    <property type="match status" value="1"/>
</dbReference>
<evidence type="ECO:0000256" key="13">
    <source>
        <dbReference type="SAM" id="MobiDB-lite"/>
    </source>
</evidence>
<evidence type="ECO:0000256" key="4">
    <source>
        <dbReference type="ARBA" id="ARBA00022448"/>
    </source>
</evidence>
<proteinExistence type="inferred from homology"/>
<feature type="domain" description="NADH-quinone oxidoreductase subunit D" evidence="14">
    <location>
        <begin position="299"/>
        <end position="560"/>
    </location>
</feature>
<accession>A0A8C3CQT5</accession>
<keyword evidence="6 12" id="KW-1278">Translocase</keyword>
<feature type="region of interest" description="Disordered" evidence="13">
    <location>
        <begin position="97"/>
        <end position="144"/>
    </location>
</feature>
<keyword evidence="5" id="KW-0479">Metal-binding</keyword>
<evidence type="ECO:0000313" key="15">
    <source>
        <dbReference type="Ensembl" id="ENSCMMP00000023059.1"/>
    </source>
</evidence>
<evidence type="ECO:0000256" key="8">
    <source>
        <dbReference type="ARBA" id="ARBA00030505"/>
    </source>
</evidence>
<comment type="cofactor">
    <cofactor evidence="1">
        <name>[4Fe-4S] cluster</name>
        <dbReference type="ChEBI" id="CHEBI:49883"/>
    </cofactor>
</comment>
<evidence type="ECO:0000256" key="11">
    <source>
        <dbReference type="ARBA" id="ARBA00049551"/>
    </source>
</evidence>
<keyword evidence="16" id="KW-1185">Reference proteome</keyword>
<evidence type="ECO:0000256" key="10">
    <source>
        <dbReference type="ARBA" id="ARBA00046697"/>
    </source>
</evidence>
<dbReference type="GO" id="GO:0051287">
    <property type="term" value="F:NAD binding"/>
    <property type="evidence" value="ECO:0007669"/>
    <property type="project" value="InterPro"/>
</dbReference>
<reference evidence="15" key="1">
    <citation type="submission" date="2018-09" db="EMBL/GenBank/DDBJ databases">
        <title>Common duck and Muscovy duck high density SNP chip.</title>
        <authorList>
            <person name="Vignal A."/>
            <person name="Thebault N."/>
            <person name="Warren W.C."/>
        </authorList>
    </citation>
    <scope>NUCLEOTIDE SEQUENCE [LARGE SCALE GENOMIC DNA]</scope>
</reference>
<evidence type="ECO:0000313" key="16">
    <source>
        <dbReference type="Proteomes" id="UP000694556"/>
    </source>
</evidence>
<dbReference type="PANTHER" id="PTHR11993:SF10">
    <property type="entry name" value="NADH DEHYDROGENASE [UBIQUINONE] IRON-SULFUR PROTEIN 2, MITOCHONDRIAL"/>
    <property type="match status" value="1"/>
</dbReference>
<dbReference type="FunFam" id="1.10.645.10:FF:000005">
    <property type="entry name" value="NADH-quinone oxidoreductase subunit D"/>
    <property type="match status" value="1"/>
</dbReference>
<dbReference type="GO" id="GO:0008137">
    <property type="term" value="F:NADH dehydrogenase (ubiquinone) activity"/>
    <property type="evidence" value="ECO:0007669"/>
    <property type="project" value="UniProtKB-EC"/>
</dbReference>
<dbReference type="InterPro" id="IPR022885">
    <property type="entry name" value="NDH1_su_D/H"/>
</dbReference>
<keyword evidence="5" id="KW-0411">Iron-sulfur</keyword>
<dbReference type="InterPro" id="IPR001135">
    <property type="entry name" value="NADH_Q_OxRdtase_suD"/>
</dbReference>